<protein>
    <submittedName>
        <fullName evidence="2">Uncharacterized protein</fullName>
    </submittedName>
</protein>
<dbReference type="EMBL" id="JAVRFD010000025">
    <property type="protein sequence ID" value="MDT0548259.1"/>
    <property type="molecule type" value="Genomic_DNA"/>
</dbReference>
<reference evidence="2" key="1">
    <citation type="submission" date="2024-05" db="EMBL/GenBank/DDBJ databases">
        <title>30 novel species of actinomycetes from the DSMZ collection.</title>
        <authorList>
            <person name="Nouioui I."/>
        </authorList>
    </citation>
    <scope>NUCLEOTIDE SEQUENCE</scope>
    <source>
        <strain evidence="2">DSM 41529</strain>
    </source>
</reference>
<sequence length="56" mass="5893">MPLLRAADPADAFDHAAWPADRITHTVVSRRPTGGREPGSGAEEGEGAVWQPGAAW</sequence>
<dbReference type="Proteomes" id="UP001180754">
    <property type="component" value="Unassembled WGS sequence"/>
</dbReference>
<gene>
    <name evidence="2" type="ORF">RND15_37050</name>
</gene>
<proteinExistence type="predicted"/>
<accession>A0ABU2XQQ7</accession>
<evidence type="ECO:0000256" key="1">
    <source>
        <dbReference type="SAM" id="MobiDB-lite"/>
    </source>
</evidence>
<organism evidence="2 3">
    <name type="scientific">Streptomyces lonegramiae</name>
    <dbReference type="NCBI Taxonomy" id="3075524"/>
    <lineage>
        <taxon>Bacteria</taxon>
        <taxon>Bacillati</taxon>
        <taxon>Actinomycetota</taxon>
        <taxon>Actinomycetes</taxon>
        <taxon>Kitasatosporales</taxon>
        <taxon>Streptomycetaceae</taxon>
        <taxon>Streptomyces</taxon>
    </lineage>
</organism>
<dbReference type="RefSeq" id="WP_311728830.1">
    <property type="nucleotide sequence ID" value="NZ_JAVRFD010000025.1"/>
</dbReference>
<evidence type="ECO:0000313" key="3">
    <source>
        <dbReference type="Proteomes" id="UP001180754"/>
    </source>
</evidence>
<comment type="caution">
    <text evidence="2">The sequence shown here is derived from an EMBL/GenBank/DDBJ whole genome shotgun (WGS) entry which is preliminary data.</text>
</comment>
<feature type="region of interest" description="Disordered" evidence="1">
    <location>
        <begin position="27"/>
        <end position="56"/>
    </location>
</feature>
<name>A0ABU2XQQ7_9ACTN</name>
<evidence type="ECO:0000313" key="2">
    <source>
        <dbReference type="EMBL" id="MDT0548259.1"/>
    </source>
</evidence>
<keyword evidence="3" id="KW-1185">Reference proteome</keyword>